<dbReference type="GO" id="GO:0005634">
    <property type="term" value="C:nucleus"/>
    <property type="evidence" value="ECO:0007669"/>
    <property type="project" value="UniProtKB-SubCell"/>
</dbReference>
<proteinExistence type="predicted"/>
<dbReference type="AlphaFoldDB" id="A0AA36EF41"/>
<gene>
    <name evidence="12" type="ORF">LSALG_LOCUS33137</name>
</gene>
<keyword evidence="13" id="KW-1185">Reference proteome</keyword>
<dbReference type="PANTHER" id="PTHR26374">
    <property type="entry name" value="ZINC FINGER PROTEIN ZAT5"/>
    <property type="match status" value="1"/>
</dbReference>
<evidence type="ECO:0000256" key="10">
    <source>
        <dbReference type="SAM" id="MobiDB-lite"/>
    </source>
</evidence>
<organism evidence="12 13">
    <name type="scientific">Lactuca saligna</name>
    <name type="common">Willowleaf lettuce</name>
    <dbReference type="NCBI Taxonomy" id="75948"/>
    <lineage>
        <taxon>Eukaryota</taxon>
        <taxon>Viridiplantae</taxon>
        <taxon>Streptophyta</taxon>
        <taxon>Embryophyta</taxon>
        <taxon>Tracheophyta</taxon>
        <taxon>Spermatophyta</taxon>
        <taxon>Magnoliopsida</taxon>
        <taxon>eudicotyledons</taxon>
        <taxon>Gunneridae</taxon>
        <taxon>Pentapetalae</taxon>
        <taxon>asterids</taxon>
        <taxon>campanulids</taxon>
        <taxon>Asterales</taxon>
        <taxon>Asteraceae</taxon>
        <taxon>Cichorioideae</taxon>
        <taxon>Cichorieae</taxon>
        <taxon>Lactucinae</taxon>
        <taxon>Lactuca</taxon>
    </lineage>
</organism>
<evidence type="ECO:0000256" key="2">
    <source>
        <dbReference type="ARBA" id="ARBA00022723"/>
    </source>
</evidence>
<protein>
    <recommendedName>
        <fullName evidence="11">C2H2-type domain-containing protein</fullName>
    </recommendedName>
</protein>
<accession>A0AA36EF41</accession>
<evidence type="ECO:0000313" key="12">
    <source>
        <dbReference type="EMBL" id="CAI9294146.1"/>
    </source>
</evidence>
<keyword evidence="5" id="KW-0862">Zinc</keyword>
<feature type="region of interest" description="Disordered" evidence="10">
    <location>
        <begin position="149"/>
        <end position="176"/>
    </location>
</feature>
<dbReference type="PANTHER" id="PTHR26374:SF413">
    <property type="entry name" value="ZINC FINGER C2H2-TYPE_INTEGRASE DNA-BINDING DOMAIN-CONTAINING PROTEIN-RELATED"/>
    <property type="match status" value="1"/>
</dbReference>
<dbReference type="GO" id="GO:0008270">
    <property type="term" value="F:zinc ion binding"/>
    <property type="evidence" value="ECO:0007669"/>
    <property type="project" value="UniProtKB-KW"/>
</dbReference>
<reference evidence="12" key="1">
    <citation type="submission" date="2023-04" db="EMBL/GenBank/DDBJ databases">
        <authorList>
            <person name="Vijverberg K."/>
            <person name="Xiong W."/>
            <person name="Schranz E."/>
        </authorList>
    </citation>
    <scope>NUCLEOTIDE SEQUENCE</scope>
</reference>
<dbReference type="Gene3D" id="3.30.160.60">
    <property type="entry name" value="Classic Zinc Finger"/>
    <property type="match status" value="1"/>
</dbReference>
<name>A0AA36EF41_LACSI</name>
<evidence type="ECO:0000256" key="7">
    <source>
        <dbReference type="ARBA" id="ARBA00023163"/>
    </source>
</evidence>
<keyword evidence="2" id="KW-0479">Metal-binding</keyword>
<keyword evidence="3" id="KW-0677">Repeat</keyword>
<evidence type="ECO:0000256" key="6">
    <source>
        <dbReference type="ARBA" id="ARBA00023015"/>
    </source>
</evidence>
<dbReference type="GO" id="GO:0010200">
    <property type="term" value="P:response to chitin"/>
    <property type="evidence" value="ECO:0007669"/>
    <property type="project" value="TreeGrafter"/>
</dbReference>
<keyword evidence="7" id="KW-0804">Transcription</keyword>
<evidence type="ECO:0000256" key="1">
    <source>
        <dbReference type="ARBA" id="ARBA00004123"/>
    </source>
</evidence>
<feature type="domain" description="C2H2-type" evidence="11">
    <location>
        <begin position="81"/>
        <end position="103"/>
    </location>
</feature>
<dbReference type="EMBL" id="OX465083">
    <property type="protein sequence ID" value="CAI9294146.1"/>
    <property type="molecule type" value="Genomic_DNA"/>
</dbReference>
<dbReference type="SMART" id="SM00355">
    <property type="entry name" value="ZnF_C2H2"/>
    <property type="match status" value="2"/>
</dbReference>
<evidence type="ECO:0000256" key="4">
    <source>
        <dbReference type="ARBA" id="ARBA00022771"/>
    </source>
</evidence>
<evidence type="ECO:0000256" key="8">
    <source>
        <dbReference type="ARBA" id="ARBA00023242"/>
    </source>
</evidence>
<dbReference type="SUPFAM" id="SSF57667">
    <property type="entry name" value="beta-beta-alpha zinc fingers"/>
    <property type="match status" value="1"/>
</dbReference>
<dbReference type="PROSITE" id="PS00028">
    <property type="entry name" value="ZINC_FINGER_C2H2_1"/>
    <property type="match status" value="2"/>
</dbReference>
<dbReference type="InterPro" id="IPR013087">
    <property type="entry name" value="Znf_C2H2_type"/>
</dbReference>
<keyword evidence="8" id="KW-0539">Nucleus</keyword>
<evidence type="ECO:0000313" key="13">
    <source>
        <dbReference type="Proteomes" id="UP001177003"/>
    </source>
</evidence>
<keyword evidence="6" id="KW-0805">Transcription regulation</keyword>
<comment type="subcellular location">
    <subcellularLocation>
        <location evidence="1">Nucleus</location>
    </subcellularLocation>
</comment>
<sequence length="176" mass="20088">MSENRSQNPNVEDFVRRNTTMIAMHVEENPNAVNQYRRRVYKCKDCDKEYDNFQALGGHRASHRSSLKSRNLESHSEVKIHECRICGDGFAIGQALGGHMRKHWLPKVDNEEKDLCHGNKSIWKTAHHDDQSCSSSSVTSNSNGKELFGYDLNMTPHENELKNGDRSHNLSFSEAS</sequence>
<feature type="domain" description="C2H2-type" evidence="11">
    <location>
        <begin position="41"/>
        <end position="68"/>
    </location>
</feature>
<evidence type="ECO:0000256" key="9">
    <source>
        <dbReference type="PROSITE-ProRule" id="PRU00042"/>
    </source>
</evidence>
<keyword evidence="4 9" id="KW-0863">Zinc-finger</keyword>
<dbReference type="Pfam" id="PF13912">
    <property type="entry name" value="zf-C2H2_6"/>
    <property type="match status" value="2"/>
</dbReference>
<evidence type="ECO:0000256" key="5">
    <source>
        <dbReference type="ARBA" id="ARBA00022833"/>
    </source>
</evidence>
<dbReference type="Proteomes" id="UP001177003">
    <property type="component" value="Chromosome 7"/>
</dbReference>
<dbReference type="InterPro" id="IPR036236">
    <property type="entry name" value="Znf_C2H2_sf"/>
</dbReference>
<dbReference type="PROSITE" id="PS50157">
    <property type="entry name" value="ZINC_FINGER_C2H2_2"/>
    <property type="match status" value="2"/>
</dbReference>
<feature type="compositionally biased region" description="Basic and acidic residues" evidence="10">
    <location>
        <begin position="157"/>
        <end position="168"/>
    </location>
</feature>
<evidence type="ECO:0000259" key="11">
    <source>
        <dbReference type="PROSITE" id="PS50157"/>
    </source>
</evidence>
<evidence type="ECO:0000256" key="3">
    <source>
        <dbReference type="ARBA" id="ARBA00022737"/>
    </source>
</evidence>